<sequence length="72" mass="7833">MFLPYIAATGLLSAIASFEFVRGWLVYDVFAHSMRLDLGVNEYIARAGNVRAMASTTQPIASAYVLMVAVGF</sequence>
<keyword evidence="1" id="KW-0472">Membrane</keyword>
<evidence type="ECO:0000256" key="1">
    <source>
        <dbReference type="SAM" id="Phobius"/>
    </source>
</evidence>
<dbReference type="EMBL" id="LPUF01000001">
    <property type="protein sequence ID" value="OQK17029.1"/>
    <property type="molecule type" value="Genomic_DNA"/>
</dbReference>
<feature type="transmembrane region" description="Helical" evidence="1">
    <location>
        <begin position="6"/>
        <end position="27"/>
    </location>
</feature>
<keyword evidence="1" id="KW-1133">Transmembrane helix</keyword>
<comment type="caution">
    <text evidence="2">The sequence shown here is derived from an EMBL/GenBank/DDBJ whole genome shotgun (WGS) entry which is preliminary data.</text>
</comment>
<accession>A0A1V8M649</accession>
<name>A0A1V8M649_9GAMM</name>
<gene>
    <name evidence="2" type="ORF">AU255_03785</name>
</gene>
<dbReference type="AlphaFoldDB" id="A0A1V8M649"/>
<evidence type="ECO:0000313" key="3">
    <source>
        <dbReference type="Proteomes" id="UP000191980"/>
    </source>
</evidence>
<keyword evidence="1" id="KW-0812">Transmembrane</keyword>
<dbReference type="STRING" id="1420851.AU255_03785"/>
<keyword evidence="3" id="KW-1185">Reference proteome</keyword>
<proteinExistence type="predicted"/>
<protein>
    <submittedName>
        <fullName evidence="2">Uncharacterized protein</fullName>
    </submittedName>
</protein>
<dbReference type="Proteomes" id="UP000191980">
    <property type="component" value="Unassembled WGS sequence"/>
</dbReference>
<reference evidence="2 3" key="1">
    <citation type="submission" date="2015-12" db="EMBL/GenBank/DDBJ databases">
        <authorList>
            <person name="Shamseldin A."/>
            <person name="Moawad H."/>
            <person name="Abd El-Rahim W.M."/>
            <person name="Sadowsky M.J."/>
        </authorList>
    </citation>
    <scope>NUCLEOTIDE SEQUENCE [LARGE SCALE GENOMIC DNA]</scope>
    <source>
        <strain evidence="2 3">WF1</strain>
    </source>
</reference>
<organism evidence="2 3">
    <name type="scientific">Methyloprofundus sedimenti</name>
    <dbReference type="NCBI Taxonomy" id="1420851"/>
    <lineage>
        <taxon>Bacteria</taxon>
        <taxon>Pseudomonadati</taxon>
        <taxon>Pseudomonadota</taxon>
        <taxon>Gammaproteobacteria</taxon>
        <taxon>Methylococcales</taxon>
        <taxon>Methylococcaceae</taxon>
        <taxon>Methyloprofundus</taxon>
    </lineage>
</organism>
<evidence type="ECO:0000313" key="2">
    <source>
        <dbReference type="EMBL" id="OQK17029.1"/>
    </source>
</evidence>